<feature type="chain" id="PRO_5022057232" description="MBG domain-containing protein" evidence="1">
    <location>
        <begin position="35"/>
        <end position="1391"/>
    </location>
</feature>
<sequence length="1391" mass="148451">MTKIKNTKKGMAKKTLSMSLVVAMLATSNVPVWAAEFSDGSDADVAITSEAPVAEDTDAADAAAFSDEATPEVTENTDDIADTATAATEKALYFEKAEIGKPVSFADDSVLKNAEGKNVTVFDYEWLIDGMQPAKADGSAMDASTYSGQVRLGGTNPSVADIKSAITKFTPLSNQLGGKLTLKITGVKGTAEDFEGFTYETPAVTITAKDVTSIVAGISQNNALIYDGTAKTLKASDVNLTYATGYNASTAGITASDFNFTYDGDTVNATKAGEPVKVTATVNKPGYQGSLTFNMTISQKTPAAYSDSDKELTDKTKNDLAVNLKKTQYKYTGSAINLLTNVEDNFTLKSNISGNTLKAKAITSVNLVDGTLTNAGDSAKVKVSITKTGDDELNRNYAVGAFDSSKGIGYTTAEKATVVARDLSTCAIDDISIGLLKSKNITKADIKKLLSISEGKETLSTNTTFMDNVDIEVDTDAIHKGGEGTYTVVVKPTDTTKNVINRKTINLYVAQNNIADATLVTKDGQLAANTELNSSTDLGDEFYQGGSAVEKTADQLGTIVIKGSTDVVLKAGTDYKVIYENNTNVGTAKVYLQGISSTLGGKKCIGTFAIKPAEIMSTTITVPESVAYDGSKTEASEYLKKSDIKVQAKTYTWTKKTVGSTVKFEKVEKLIDVPDTLYKTTFAADSSTLSSGKIVDGTKLTTTVKEADKIDTTSDAYKNYGISQLTGGVTASKNTTVATLSIANADVTVVGAPFVYTGKEIKPDLVVKDGNRTLVKDVDYEVVSTVNATNAGTAKITIKGKGDYSAAKTKTVEFTINKADLSKVTITPKKNSVAGNFTYTGNKLTPALTEYDVKLGDETLTTDLADIKITYPASSSANVNAGKEAGSATLTVKDTAKNPNFEGTNAFKFDIEQAVLNENGTFTLWKDGKVVGFDKTATSESGVSSFAPIFTNDGTEHTFDKVTYKPADSKYKEGTDYEVKYYNNVRGEVAAIYVNALGNYKNTDANKFADKKTTYTNARFFKIGAIAIKKSDVKVANTEYAGGIAVKPTVTVTVNGKTLVDDSDYKIETVGDASNVTAKDKILKAKLYAKDGYVLDTTSWGAGNIKTDADGSYVELTWKVVAKDLKNTTVTVDKEGNVTVMNGSVVVPSKEYDVKFSEDGKKVTVTAKADSKNYTGSKEVDVDAVKVGAPVINTVKVSGNKATVILSDEADGASGYDYVISTSKDPSDKEARIDVVKNQVQTTAAFKYVQQGTYYAYCHAWKRDENGKKVFGEWSNVYPFSVTAITPDTPEILSVKTKGSTITVTYKESANSTGYDVVLGKGSKKEHGETRPYQYGKYKKLNVAPGVCKAVFKNIPAGTYYAGVHSWNRTASENDNKVFSKWSNLETAKVK</sequence>
<evidence type="ECO:0000313" key="3">
    <source>
        <dbReference type="Proteomes" id="UP000366766"/>
    </source>
</evidence>
<gene>
    <name evidence="2" type="ORF">BWLFYP14_00886</name>
</gene>
<dbReference type="RefSeq" id="WP_144136813.1">
    <property type="nucleotide sequence ID" value="NZ_CABHOF010000025.1"/>
</dbReference>
<organism evidence="2 3">
    <name type="scientific">Blautia wexlerae</name>
    <dbReference type="NCBI Taxonomy" id="418240"/>
    <lineage>
        <taxon>Bacteria</taxon>
        <taxon>Bacillati</taxon>
        <taxon>Bacillota</taxon>
        <taxon>Clostridia</taxon>
        <taxon>Lachnospirales</taxon>
        <taxon>Lachnospiraceae</taxon>
        <taxon>Blautia</taxon>
    </lineage>
</organism>
<name>A0A564WLR9_9FIRM</name>
<feature type="signal peptide" evidence="1">
    <location>
        <begin position="1"/>
        <end position="34"/>
    </location>
</feature>
<keyword evidence="1" id="KW-0732">Signal</keyword>
<dbReference type="InterPro" id="IPR013783">
    <property type="entry name" value="Ig-like_fold"/>
</dbReference>
<dbReference type="EMBL" id="CABHOF010000025">
    <property type="protein sequence ID" value="VUX63408.1"/>
    <property type="molecule type" value="Genomic_DNA"/>
</dbReference>
<proteinExistence type="predicted"/>
<dbReference type="Proteomes" id="UP000366766">
    <property type="component" value="Unassembled WGS sequence"/>
</dbReference>
<keyword evidence="3" id="KW-1185">Reference proteome</keyword>
<dbReference type="Gene3D" id="2.60.40.10">
    <property type="entry name" value="Immunoglobulins"/>
    <property type="match status" value="1"/>
</dbReference>
<evidence type="ECO:0008006" key="4">
    <source>
        <dbReference type="Google" id="ProtNLM"/>
    </source>
</evidence>
<accession>A0A564WLR9</accession>
<reference evidence="2 3" key="1">
    <citation type="submission" date="2019-07" db="EMBL/GenBank/DDBJ databases">
        <authorList>
            <person name="Chang H.-W."/>
            <person name="Raman A."/>
            <person name="Venkatesh S."/>
            <person name="Gehrig J."/>
        </authorList>
    </citation>
    <scope>NUCLEOTIDE SEQUENCE [LARGE SCALE GENOMIC DNA]</scope>
    <source>
        <strain evidence="2">Blautia_wexlerae_LFYP_14</strain>
    </source>
</reference>
<protein>
    <recommendedName>
        <fullName evidence="4">MBG domain-containing protein</fullName>
    </recommendedName>
</protein>
<evidence type="ECO:0000313" key="2">
    <source>
        <dbReference type="EMBL" id="VUX63408.1"/>
    </source>
</evidence>
<evidence type="ECO:0000256" key="1">
    <source>
        <dbReference type="SAM" id="SignalP"/>
    </source>
</evidence>